<proteinExistence type="predicted"/>
<dbReference type="RefSeq" id="WP_005758599.1">
    <property type="nucleotide sequence ID" value="NZ_AJSX01000004.1"/>
</dbReference>
<dbReference type="OrthoDB" id="9792788at2"/>
<feature type="transmembrane region" description="Helical" evidence="1">
    <location>
        <begin position="35"/>
        <end position="58"/>
    </location>
</feature>
<dbReference type="PATRIC" id="fig|1095749.3.peg.38"/>
<feature type="transmembrane region" description="Helical" evidence="1">
    <location>
        <begin position="78"/>
        <end position="103"/>
    </location>
</feature>
<dbReference type="Pfam" id="PF04186">
    <property type="entry name" value="FxsA"/>
    <property type="match status" value="1"/>
</dbReference>
<dbReference type="EMBL" id="AJSX01000004">
    <property type="protein sequence ID" value="EIJ71907.1"/>
    <property type="molecule type" value="Genomic_DNA"/>
</dbReference>
<accession>I3DJL4</accession>
<gene>
    <name evidence="2" type="ORF">HMPREF1052_1018</name>
</gene>
<protein>
    <submittedName>
        <fullName evidence="2">FxsA cytoplasmic membrane protein</fullName>
    </submittedName>
</protein>
<keyword evidence="3" id="KW-1185">Reference proteome</keyword>
<dbReference type="PANTHER" id="PTHR35335">
    <property type="entry name" value="UPF0716 PROTEIN FXSA"/>
    <property type="match status" value="1"/>
</dbReference>
<dbReference type="GO" id="GO:0016020">
    <property type="term" value="C:membrane"/>
    <property type="evidence" value="ECO:0007669"/>
    <property type="project" value="InterPro"/>
</dbReference>
<keyword evidence="1" id="KW-0812">Transmembrane</keyword>
<dbReference type="InterPro" id="IPR007313">
    <property type="entry name" value="FxsA"/>
</dbReference>
<dbReference type="eggNOG" id="COG3030">
    <property type="taxonomic scope" value="Bacteria"/>
</dbReference>
<evidence type="ECO:0000313" key="3">
    <source>
        <dbReference type="Proteomes" id="UP000006457"/>
    </source>
</evidence>
<organism evidence="2 3">
    <name type="scientific">Pasteurella bettyae CCUG 2042</name>
    <dbReference type="NCBI Taxonomy" id="1095749"/>
    <lineage>
        <taxon>Bacteria</taxon>
        <taxon>Pseudomonadati</taxon>
        <taxon>Pseudomonadota</taxon>
        <taxon>Gammaproteobacteria</taxon>
        <taxon>Pasteurellales</taxon>
        <taxon>Pasteurellaceae</taxon>
        <taxon>Pasteurella</taxon>
    </lineage>
</organism>
<dbReference type="NCBIfam" id="NF008528">
    <property type="entry name" value="PRK11463.1-2"/>
    <property type="match status" value="1"/>
</dbReference>
<keyword evidence="1" id="KW-0472">Membrane</keyword>
<sequence length="164" mass="18626">MSKILLIPLTALIFIYLELSLLISISSAIGTLGTIFLLFLSGFIGIAMLRSRGIFTLLNLRKQINQGEIPLRTLTLSLVWMIAAILFIIPGVLTDLIALCLLFPPIQRWLGKLIIGKFNLINLGFNYQSAGKGFQQQFYGDKEQRSEIFEAEYEKQTDEERWLK</sequence>
<dbReference type="AlphaFoldDB" id="I3DJL4"/>
<feature type="transmembrane region" description="Helical" evidence="1">
    <location>
        <begin position="6"/>
        <end position="23"/>
    </location>
</feature>
<name>I3DJL4_9PAST</name>
<dbReference type="Proteomes" id="UP000006457">
    <property type="component" value="Unassembled WGS sequence"/>
</dbReference>
<reference evidence="2 3" key="1">
    <citation type="submission" date="2012-03" db="EMBL/GenBank/DDBJ databases">
        <authorList>
            <person name="Harkins D.M."/>
            <person name="Madupu R."/>
            <person name="Durkin A.S."/>
            <person name="Torralba M."/>
            <person name="Methe B."/>
            <person name="Sutton G.G."/>
            <person name="Nelson K.E."/>
        </authorList>
    </citation>
    <scope>NUCLEOTIDE SEQUENCE [LARGE SCALE GENOMIC DNA]</scope>
    <source>
        <strain evidence="2 3">CCUG 2042</strain>
    </source>
</reference>
<evidence type="ECO:0000313" key="2">
    <source>
        <dbReference type="EMBL" id="EIJ71907.1"/>
    </source>
</evidence>
<evidence type="ECO:0000256" key="1">
    <source>
        <dbReference type="SAM" id="Phobius"/>
    </source>
</evidence>
<keyword evidence="1" id="KW-1133">Transmembrane helix</keyword>
<comment type="caution">
    <text evidence="2">The sequence shown here is derived from an EMBL/GenBank/DDBJ whole genome shotgun (WGS) entry which is preliminary data.</text>
</comment>
<dbReference type="PANTHER" id="PTHR35335:SF1">
    <property type="entry name" value="UPF0716 PROTEIN FXSA"/>
    <property type="match status" value="1"/>
</dbReference>